<dbReference type="Proteomes" id="UP000078559">
    <property type="component" value="Chromosome 1"/>
</dbReference>
<feature type="region of interest" description="Disordered" evidence="1">
    <location>
        <begin position="261"/>
        <end position="280"/>
    </location>
</feature>
<dbReference type="OrthoDB" id="3045089at2759"/>
<accession>A0A194VN12</accession>
<reference evidence="3" key="1">
    <citation type="submission" date="2014-12" db="EMBL/GenBank/DDBJ databases">
        <title>Genome Sequence of Valsa Canker Pathogens Uncovers a Specific Adaption of Colonization on Woody Bark.</title>
        <authorList>
            <person name="Yin Z."/>
            <person name="Liu H."/>
            <person name="Gao X."/>
            <person name="Li Z."/>
            <person name="Song N."/>
            <person name="Ke X."/>
            <person name="Dai Q."/>
            <person name="Wu Y."/>
            <person name="Sun Y."/>
            <person name="Xu J.-R."/>
            <person name="Kang Z.K."/>
            <person name="Wang L."/>
            <person name="Huang L."/>
        </authorList>
    </citation>
    <scope>NUCLEOTIDE SEQUENCE [LARGE SCALE GENOMIC DNA]</scope>
    <source>
        <strain evidence="3">03-8</strain>
    </source>
</reference>
<evidence type="ECO:0000259" key="2">
    <source>
        <dbReference type="Pfam" id="PF22893"/>
    </source>
</evidence>
<gene>
    <name evidence="3" type="ORF">VM1G_00334</name>
</gene>
<dbReference type="SMR" id="A0A194VN12"/>
<sequence>MEHISAVQSRTKTVLQKLHCVSKLGARLQESTGQILSVVFTMSSDITYIRSLVMRLERPLSDPHFVLEDAMGRSHPIYMKTITSWDTFDFVLQRMFEGKRGARRVLRGRYFLQDPSTGFILDRAWVWEDLFMKPQRVYMRLFCKESTSAANPPEKCFSCPWCQTLSSEGTEEEIQWVIDIGEDNHNPRVAPLPPQQSGHPLQGYIIERDAITRTRFLKRVESEDPHRTRFVADPESESDEEDVRVFDRIILVSRKTAMFTNRDAHSHQNKGDKDVSSHLKSEEMGYQDEDIGKIISNILDVPLGKEPVIENDTERYNNMPARDPSKHVQIPVQ</sequence>
<organism evidence="3 4">
    <name type="scientific">Cytospora mali</name>
    <name type="common">Apple Valsa canker fungus</name>
    <name type="synonym">Valsa mali</name>
    <dbReference type="NCBI Taxonomy" id="578113"/>
    <lineage>
        <taxon>Eukaryota</taxon>
        <taxon>Fungi</taxon>
        <taxon>Dikarya</taxon>
        <taxon>Ascomycota</taxon>
        <taxon>Pezizomycotina</taxon>
        <taxon>Sordariomycetes</taxon>
        <taxon>Sordariomycetidae</taxon>
        <taxon>Diaporthales</taxon>
        <taxon>Cytosporaceae</taxon>
        <taxon>Cytospora</taxon>
    </lineage>
</organism>
<feature type="domain" description="Ubiquitin-like" evidence="2">
    <location>
        <begin position="64"/>
        <end position="139"/>
    </location>
</feature>
<keyword evidence="4" id="KW-1185">Reference proteome</keyword>
<dbReference type="Pfam" id="PF22893">
    <property type="entry name" value="ULD_2"/>
    <property type="match status" value="1"/>
</dbReference>
<protein>
    <recommendedName>
        <fullName evidence="2">Ubiquitin-like domain-containing protein</fullName>
    </recommendedName>
</protein>
<dbReference type="PANTHER" id="PTHR38886:SF1">
    <property type="entry name" value="NACHT-NTPASE AND P-LOOP NTPASES N-TERMINAL DOMAIN-CONTAINING PROTEIN"/>
    <property type="match status" value="1"/>
</dbReference>
<dbReference type="InterPro" id="IPR054464">
    <property type="entry name" value="ULD_fung"/>
</dbReference>
<dbReference type="PANTHER" id="PTHR38886">
    <property type="entry name" value="SESA DOMAIN-CONTAINING PROTEIN"/>
    <property type="match status" value="1"/>
</dbReference>
<feature type="compositionally biased region" description="Basic and acidic residues" evidence="1">
    <location>
        <begin position="262"/>
        <end position="280"/>
    </location>
</feature>
<evidence type="ECO:0000313" key="4">
    <source>
        <dbReference type="Proteomes" id="UP000078559"/>
    </source>
</evidence>
<proteinExistence type="predicted"/>
<evidence type="ECO:0000313" key="3">
    <source>
        <dbReference type="EMBL" id="KUI65554.1"/>
    </source>
</evidence>
<dbReference type="AlphaFoldDB" id="A0A194VN12"/>
<name>A0A194VN12_CYTMA</name>
<evidence type="ECO:0000256" key="1">
    <source>
        <dbReference type="SAM" id="MobiDB-lite"/>
    </source>
</evidence>
<dbReference type="EMBL" id="CM003098">
    <property type="protein sequence ID" value="KUI65554.1"/>
    <property type="molecule type" value="Genomic_DNA"/>
</dbReference>